<protein>
    <submittedName>
        <fullName evidence="2">Uncharacterized protein</fullName>
    </submittedName>
</protein>
<organism evidence="2 3">
    <name type="scientific">Portunus trituberculatus</name>
    <name type="common">Swimming crab</name>
    <name type="synonym">Neptunus trituberculatus</name>
    <dbReference type="NCBI Taxonomy" id="210409"/>
    <lineage>
        <taxon>Eukaryota</taxon>
        <taxon>Metazoa</taxon>
        <taxon>Ecdysozoa</taxon>
        <taxon>Arthropoda</taxon>
        <taxon>Crustacea</taxon>
        <taxon>Multicrustacea</taxon>
        <taxon>Malacostraca</taxon>
        <taxon>Eumalacostraca</taxon>
        <taxon>Eucarida</taxon>
        <taxon>Decapoda</taxon>
        <taxon>Pleocyemata</taxon>
        <taxon>Brachyura</taxon>
        <taxon>Eubrachyura</taxon>
        <taxon>Portunoidea</taxon>
        <taxon>Portunidae</taxon>
        <taxon>Portuninae</taxon>
        <taxon>Portunus</taxon>
    </lineage>
</organism>
<dbReference type="AlphaFoldDB" id="A0A5B7D9S2"/>
<evidence type="ECO:0000313" key="3">
    <source>
        <dbReference type="Proteomes" id="UP000324222"/>
    </source>
</evidence>
<evidence type="ECO:0000313" key="2">
    <source>
        <dbReference type="EMBL" id="MPC18051.1"/>
    </source>
</evidence>
<evidence type="ECO:0000256" key="1">
    <source>
        <dbReference type="SAM" id="MobiDB-lite"/>
    </source>
</evidence>
<dbReference type="Proteomes" id="UP000324222">
    <property type="component" value="Unassembled WGS sequence"/>
</dbReference>
<accession>A0A5B7D9S2</accession>
<proteinExistence type="predicted"/>
<reference evidence="2 3" key="1">
    <citation type="submission" date="2019-05" db="EMBL/GenBank/DDBJ databases">
        <title>Another draft genome of Portunus trituberculatus and its Hox gene families provides insights of decapod evolution.</title>
        <authorList>
            <person name="Jeong J.-H."/>
            <person name="Song I."/>
            <person name="Kim S."/>
            <person name="Choi T."/>
            <person name="Kim D."/>
            <person name="Ryu S."/>
            <person name="Kim W."/>
        </authorList>
    </citation>
    <scope>NUCLEOTIDE SEQUENCE [LARGE SCALE GENOMIC DNA]</scope>
    <source>
        <tissue evidence="2">Muscle</tissue>
    </source>
</reference>
<gene>
    <name evidence="2" type="ORF">E2C01_010924</name>
</gene>
<sequence length="61" mass="6656">MCNVADTGGEGNRFGHQHPEDQLLSPSPLSLLDKARPAPAPQVPTDDDENLRRFEKDLDSG</sequence>
<feature type="compositionally biased region" description="Basic and acidic residues" evidence="1">
    <location>
        <begin position="50"/>
        <end position="61"/>
    </location>
</feature>
<feature type="compositionally biased region" description="Low complexity" evidence="1">
    <location>
        <begin position="23"/>
        <end position="32"/>
    </location>
</feature>
<dbReference type="EMBL" id="VSRR010000643">
    <property type="protein sequence ID" value="MPC18051.1"/>
    <property type="molecule type" value="Genomic_DNA"/>
</dbReference>
<name>A0A5B7D9S2_PORTR</name>
<feature type="region of interest" description="Disordered" evidence="1">
    <location>
        <begin position="1"/>
        <end position="61"/>
    </location>
</feature>
<comment type="caution">
    <text evidence="2">The sequence shown here is derived from an EMBL/GenBank/DDBJ whole genome shotgun (WGS) entry which is preliminary data.</text>
</comment>
<keyword evidence="3" id="KW-1185">Reference proteome</keyword>